<evidence type="ECO:0000256" key="1">
    <source>
        <dbReference type="SAM" id="Phobius"/>
    </source>
</evidence>
<feature type="transmembrane region" description="Helical" evidence="1">
    <location>
        <begin position="39"/>
        <end position="61"/>
    </location>
</feature>
<accession>A0A382B5W3</accession>
<organism evidence="2">
    <name type="scientific">marine metagenome</name>
    <dbReference type="NCBI Taxonomy" id="408172"/>
    <lineage>
        <taxon>unclassified sequences</taxon>
        <taxon>metagenomes</taxon>
        <taxon>ecological metagenomes</taxon>
    </lineage>
</organism>
<protein>
    <submittedName>
        <fullName evidence="2">Uncharacterized protein</fullName>
    </submittedName>
</protein>
<name>A0A382B5W3_9ZZZZ</name>
<gene>
    <name evidence="2" type="ORF">METZ01_LOCUS161933</name>
</gene>
<keyword evidence="1" id="KW-0472">Membrane</keyword>
<keyword evidence="1" id="KW-0812">Transmembrane</keyword>
<dbReference type="AlphaFoldDB" id="A0A382B5W3"/>
<reference evidence="2" key="1">
    <citation type="submission" date="2018-05" db="EMBL/GenBank/DDBJ databases">
        <authorList>
            <person name="Lanie J.A."/>
            <person name="Ng W.-L."/>
            <person name="Kazmierczak K.M."/>
            <person name="Andrzejewski T.M."/>
            <person name="Davidsen T.M."/>
            <person name="Wayne K.J."/>
            <person name="Tettelin H."/>
            <person name="Glass J.I."/>
            <person name="Rusch D."/>
            <person name="Podicherti R."/>
            <person name="Tsui H.-C.T."/>
            <person name="Winkler M.E."/>
        </authorList>
    </citation>
    <scope>NUCLEOTIDE SEQUENCE</scope>
</reference>
<evidence type="ECO:0000313" key="2">
    <source>
        <dbReference type="EMBL" id="SVB09079.1"/>
    </source>
</evidence>
<keyword evidence="1" id="KW-1133">Transmembrane helix</keyword>
<sequence length="65" mass="7188">MTKFILISILHHSDPADPDLLEWILHTLGSLFGEDPRLLGGVIFAIIVSIPVGILIVNRLFARPD</sequence>
<proteinExistence type="predicted"/>
<dbReference type="EMBL" id="UINC01028311">
    <property type="protein sequence ID" value="SVB09079.1"/>
    <property type="molecule type" value="Genomic_DNA"/>
</dbReference>